<evidence type="ECO:0000313" key="9">
    <source>
        <dbReference type="Proteomes" id="UP001165063"/>
    </source>
</evidence>
<comment type="subcellular location">
    <subcellularLocation>
        <location evidence="1">Membrane</location>
        <topology evidence="1">Multi-pass membrane protein</topology>
    </subcellularLocation>
</comment>
<dbReference type="PANTHER" id="PTHR10283">
    <property type="entry name" value="SOLUTE CARRIER FAMILY 13 MEMBER"/>
    <property type="match status" value="1"/>
</dbReference>
<dbReference type="Proteomes" id="UP001165063">
    <property type="component" value="Unassembled WGS sequence"/>
</dbReference>
<feature type="transmembrane region" description="Helical" evidence="6">
    <location>
        <begin position="788"/>
        <end position="805"/>
    </location>
</feature>
<dbReference type="GO" id="GO:0006797">
    <property type="term" value="P:polyphosphate metabolic process"/>
    <property type="evidence" value="ECO:0007669"/>
    <property type="project" value="TreeGrafter"/>
</dbReference>
<gene>
    <name evidence="8" type="ORF">Amon01_000433000</name>
</gene>
<keyword evidence="3 6" id="KW-0812">Transmembrane</keyword>
<dbReference type="InterPro" id="IPR004331">
    <property type="entry name" value="SPX_dom"/>
</dbReference>
<feature type="transmembrane region" description="Helical" evidence="6">
    <location>
        <begin position="825"/>
        <end position="853"/>
    </location>
</feature>
<feature type="transmembrane region" description="Helical" evidence="6">
    <location>
        <begin position="565"/>
        <end position="588"/>
    </location>
</feature>
<feature type="transmembrane region" description="Helical" evidence="6">
    <location>
        <begin position="679"/>
        <end position="696"/>
    </location>
</feature>
<sequence>MKFSHSLQFNAVPEWSSKYINYSGLKRLIYNLQRENAELLQQAANNHHDEEDPFIATADSDPSNPINLFKKALDKDLSNVDSFYCLKEEEIFKKYDELIDELADFEKQFPPESEVDPLRDQLKSILLDVRPNTYQDDFQDDFPSYEQNTSSEANKATTNIANTNNNNPPINETQPQLFDSPEINPVLSKDAFCHSQTDLNNYSQDDDSLRLSRKRSLPSLFGEDDFNLSFYEALKIGKRKPLTEMFVQLSELKSFIELNKIGFGKALKKFDKTLLTQIRDNYMNNLNEKSHIFNDASIDSINKKLESIIQIYSIFTQGDFNSAKQALRSNLREYIVWERNTVWRNMIGMERKTQAVRASKHTKIGENSSLSSQDNEKFDIYIGAGRKVTIPAWIVSGNTLKVVLIAVITATLLVFSPFQDPQQKNCFAILVCASLFWATEAIPLFVTSLLLPFLLVICNVLKDESTGEPLSAPEASKFICSSMWSPIILLLLGGFTLAAALSKYNLDKFACTFMLSKVPQQPIWILLSIMCVSTVVAAFVSNVAAPVLMFSVIQPILNTLPEGSSFAQALVIGIALASNVAGMASPIASPQNVVALQDMNPAPNWLQWFAVSIPVCSCALLLIFIYLLFLFDFRGTTLVPIKSPNEKFTFKHHYVILITIVTIFLWCIASFIQDLVGDMGMIAIASMTAFYAPGILTPDDFNNYPWTIVMLAMGGLSLGKAVTNSGLLKTIAELIQIKLADSELFTVLLFFGIIILTTATFVSHTVAALIIVPLIAEIGRSMADPHPNLLVMATAFLCSSAMGLPTSGFPNVTAIGLRDNVGNPYLSVGVFIKVGVPSSFLCYLCVVFVGYLMMKLLNF</sequence>
<dbReference type="Pfam" id="PF03105">
    <property type="entry name" value="SPX"/>
    <property type="match status" value="2"/>
</dbReference>
<evidence type="ECO:0000259" key="7">
    <source>
        <dbReference type="PROSITE" id="PS51382"/>
    </source>
</evidence>
<accession>A0A9W6YY60</accession>
<dbReference type="CDD" id="cd01115">
    <property type="entry name" value="SLC13_permease"/>
    <property type="match status" value="1"/>
</dbReference>
<evidence type="ECO:0000313" key="8">
    <source>
        <dbReference type="EMBL" id="GMG33806.1"/>
    </source>
</evidence>
<evidence type="ECO:0000256" key="4">
    <source>
        <dbReference type="ARBA" id="ARBA00022989"/>
    </source>
</evidence>
<feature type="transmembrane region" description="Helical" evidence="6">
    <location>
        <begin position="708"/>
        <end position="728"/>
    </location>
</feature>
<dbReference type="AlphaFoldDB" id="A0A9W6YY60"/>
<feature type="transmembrane region" description="Helical" evidence="6">
    <location>
        <begin position="427"/>
        <end position="457"/>
    </location>
</feature>
<evidence type="ECO:0000256" key="5">
    <source>
        <dbReference type="ARBA" id="ARBA00023136"/>
    </source>
</evidence>
<dbReference type="PANTHER" id="PTHR10283:SF92">
    <property type="entry name" value="LOW-AFFINITY PHOSPHATE TRANSPORTER PHO91"/>
    <property type="match status" value="1"/>
</dbReference>
<dbReference type="InterPro" id="IPR004680">
    <property type="entry name" value="Cit_transptr-like_dom"/>
</dbReference>
<evidence type="ECO:0000256" key="1">
    <source>
        <dbReference type="ARBA" id="ARBA00004141"/>
    </source>
</evidence>
<keyword evidence="9" id="KW-1185">Reference proteome</keyword>
<feature type="transmembrane region" description="Helical" evidence="6">
    <location>
        <begin position="392"/>
        <end position="415"/>
    </location>
</feature>
<comment type="caution">
    <text evidence="8">The sequence shown here is derived from an EMBL/GenBank/DDBJ whole genome shotgun (WGS) entry which is preliminary data.</text>
</comment>
<dbReference type="GO" id="GO:0006817">
    <property type="term" value="P:phosphate ion transport"/>
    <property type="evidence" value="ECO:0007669"/>
    <property type="project" value="TreeGrafter"/>
</dbReference>
<dbReference type="PROSITE" id="PS51382">
    <property type="entry name" value="SPX"/>
    <property type="match status" value="1"/>
</dbReference>
<feature type="domain" description="SPX" evidence="7">
    <location>
        <begin position="1"/>
        <end position="284"/>
    </location>
</feature>
<dbReference type="CDD" id="cd14478">
    <property type="entry name" value="SPX_PHO87_PHO90_like"/>
    <property type="match status" value="1"/>
</dbReference>
<keyword evidence="5 6" id="KW-0472">Membrane</keyword>
<evidence type="ECO:0000256" key="3">
    <source>
        <dbReference type="ARBA" id="ARBA00022692"/>
    </source>
</evidence>
<proteinExistence type="predicted"/>
<dbReference type="OrthoDB" id="10260443at2759"/>
<feature type="transmembrane region" description="Helical" evidence="6">
    <location>
        <begin position="478"/>
        <end position="502"/>
    </location>
</feature>
<feature type="transmembrane region" description="Helical" evidence="6">
    <location>
        <begin position="522"/>
        <end position="553"/>
    </location>
</feature>
<dbReference type="GO" id="GO:0005315">
    <property type="term" value="F:phosphate transmembrane transporter activity"/>
    <property type="evidence" value="ECO:0007669"/>
    <property type="project" value="TreeGrafter"/>
</dbReference>
<feature type="transmembrane region" description="Helical" evidence="6">
    <location>
        <begin position="608"/>
        <end position="633"/>
    </location>
</feature>
<dbReference type="EMBL" id="BSXU01002056">
    <property type="protein sequence ID" value="GMG33806.1"/>
    <property type="molecule type" value="Genomic_DNA"/>
</dbReference>
<feature type="transmembrane region" description="Helical" evidence="6">
    <location>
        <begin position="748"/>
        <end position="776"/>
    </location>
</feature>
<keyword evidence="2" id="KW-0813">Transport</keyword>
<reference evidence="8" key="1">
    <citation type="submission" date="2023-04" db="EMBL/GenBank/DDBJ databases">
        <title>Ambrosiozyma monospora NBRC 1965.</title>
        <authorList>
            <person name="Ichikawa N."/>
            <person name="Sato H."/>
            <person name="Tonouchi N."/>
        </authorList>
    </citation>
    <scope>NUCLEOTIDE SEQUENCE</scope>
    <source>
        <strain evidence="8">NBRC 1965</strain>
    </source>
</reference>
<dbReference type="GO" id="GO:0005886">
    <property type="term" value="C:plasma membrane"/>
    <property type="evidence" value="ECO:0007669"/>
    <property type="project" value="TreeGrafter"/>
</dbReference>
<keyword evidence="4 6" id="KW-1133">Transmembrane helix</keyword>
<evidence type="ECO:0000256" key="2">
    <source>
        <dbReference type="ARBA" id="ARBA00022448"/>
    </source>
</evidence>
<organism evidence="8 9">
    <name type="scientific">Ambrosiozyma monospora</name>
    <name type="common">Yeast</name>
    <name type="synonym">Endomycopsis monosporus</name>
    <dbReference type="NCBI Taxonomy" id="43982"/>
    <lineage>
        <taxon>Eukaryota</taxon>
        <taxon>Fungi</taxon>
        <taxon>Dikarya</taxon>
        <taxon>Ascomycota</taxon>
        <taxon>Saccharomycotina</taxon>
        <taxon>Pichiomycetes</taxon>
        <taxon>Pichiales</taxon>
        <taxon>Pichiaceae</taxon>
        <taxon>Ambrosiozyma</taxon>
    </lineage>
</organism>
<feature type="transmembrane region" description="Helical" evidence="6">
    <location>
        <begin position="654"/>
        <end position="673"/>
    </location>
</feature>
<dbReference type="Pfam" id="PF03600">
    <property type="entry name" value="CitMHS"/>
    <property type="match status" value="1"/>
</dbReference>
<name>A0A9W6YY60_AMBMO</name>
<protein>
    <submittedName>
        <fullName evidence="8">Unnamed protein product</fullName>
    </submittedName>
</protein>
<evidence type="ECO:0000256" key="6">
    <source>
        <dbReference type="SAM" id="Phobius"/>
    </source>
</evidence>